<organism evidence="1 2">
    <name type="scientific">Spiromyces aspiralis</name>
    <dbReference type="NCBI Taxonomy" id="68401"/>
    <lineage>
        <taxon>Eukaryota</taxon>
        <taxon>Fungi</taxon>
        <taxon>Fungi incertae sedis</taxon>
        <taxon>Zoopagomycota</taxon>
        <taxon>Kickxellomycotina</taxon>
        <taxon>Kickxellomycetes</taxon>
        <taxon>Kickxellales</taxon>
        <taxon>Kickxellaceae</taxon>
        <taxon>Spiromyces</taxon>
    </lineage>
</organism>
<dbReference type="Proteomes" id="UP001145114">
    <property type="component" value="Unassembled WGS sequence"/>
</dbReference>
<name>A0ACC1HF55_9FUNG</name>
<protein>
    <submittedName>
        <fullName evidence="1">Accessory factor associated with RNA polymerase II</fullName>
    </submittedName>
</protein>
<proteinExistence type="predicted"/>
<keyword evidence="2" id="KW-1185">Reference proteome</keyword>
<gene>
    <name evidence="1" type="primary">CDC73_1</name>
    <name evidence="1" type="ORF">EV182_001749</name>
</gene>
<reference evidence="1" key="1">
    <citation type="submission" date="2022-06" db="EMBL/GenBank/DDBJ databases">
        <title>Phylogenomic reconstructions and comparative analyses of Kickxellomycotina fungi.</title>
        <authorList>
            <person name="Reynolds N.K."/>
            <person name="Stajich J.E."/>
            <person name="Barry K."/>
            <person name="Grigoriev I.V."/>
            <person name="Crous P."/>
            <person name="Smith M.E."/>
        </authorList>
    </citation>
    <scope>NUCLEOTIDE SEQUENCE</scope>
    <source>
        <strain evidence="1">RSA 2271</strain>
    </source>
</reference>
<accession>A0ACC1HF55</accession>
<evidence type="ECO:0000313" key="2">
    <source>
        <dbReference type="Proteomes" id="UP001145114"/>
    </source>
</evidence>
<evidence type="ECO:0000313" key="1">
    <source>
        <dbReference type="EMBL" id="KAJ1675194.1"/>
    </source>
</evidence>
<comment type="caution">
    <text evidence="1">The sequence shown here is derived from an EMBL/GenBank/DDBJ whole genome shotgun (WGS) entry which is preliminary data.</text>
</comment>
<dbReference type="EMBL" id="JAMZIH010005432">
    <property type="protein sequence ID" value="KAJ1675194.1"/>
    <property type="molecule type" value="Genomic_DNA"/>
</dbReference>
<sequence>MGIYPKFPDEHLRDNAKTWNIGMLDIERSRRYTDRAKVLKLWEDIDNYISTNKPHLIF</sequence>